<comment type="cofactor">
    <cofactor evidence="1">
        <name>Mg(2+)</name>
        <dbReference type="ChEBI" id="CHEBI:18420"/>
    </cofactor>
</comment>
<dbReference type="EC" id="2.5.1.31" evidence="3"/>
<dbReference type="CDD" id="cd00475">
    <property type="entry name" value="Cis_IPPS"/>
    <property type="match status" value="1"/>
</dbReference>
<dbReference type="NCBIfam" id="NF011408">
    <property type="entry name" value="PRK14834.1"/>
    <property type="match status" value="1"/>
</dbReference>
<dbReference type="GO" id="GO:0000287">
    <property type="term" value="F:magnesium ion binding"/>
    <property type="evidence" value="ECO:0007669"/>
    <property type="project" value="TreeGrafter"/>
</dbReference>
<dbReference type="GO" id="GO:0016094">
    <property type="term" value="P:polyprenol biosynthetic process"/>
    <property type="evidence" value="ECO:0007669"/>
    <property type="project" value="TreeGrafter"/>
</dbReference>
<dbReference type="NCBIfam" id="NF011405">
    <property type="entry name" value="PRK14830.1"/>
    <property type="match status" value="1"/>
</dbReference>
<name>A0A3B0T1S4_9ZZZZ</name>
<protein>
    <submittedName>
        <fullName evidence="3">Undecaprenyl diphosphate synthase</fullName>
        <ecNumber evidence="3">2.5.1.31</ecNumber>
    </submittedName>
</protein>
<evidence type="ECO:0000313" key="3">
    <source>
        <dbReference type="EMBL" id="VAW09983.1"/>
    </source>
</evidence>
<reference evidence="3" key="1">
    <citation type="submission" date="2018-06" db="EMBL/GenBank/DDBJ databases">
        <authorList>
            <person name="Zhirakovskaya E."/>
        </authorList>
    </citation>
    <scope>NUCLEOTIDE SEQUENCE</scope>
</reference>
<dbReference type="FunFam" id="3.40.1180.10:FF:000001">
    <property type="entry name" value="(2E,6E)-farnesyl-diphosphate-specific ditrans,polycis-undecaprenyl-diphosphate synthase"/>
    <property type="match status" value="1"/>
</dbReference>
<dbReference type="InterPro" id="IPR036424">
    <property type="entry name" value="UPP_synth-like_sf"/>
</dbReference>
<dbReference type="Gene3D" id="3.40.1180.10">
    <property type="entry name" value="Decaprenyl diphosphate synthase-like"/>
    <property type="match status" value="1"/>
</dbReference>
<dbReference type="Pfam" id="PF01255">
    <property type="entry name" value="Prenyltransf"/>
    <property type="match status" value="1"/>
</dbReference>
<dbReference type="AlphaFoldDB" id="A0A3B0T1S4"/>
<dbReference type="HAMAP" id="MF_01139">
    <property type="entry name" value="ISPT"/>
    <property type="match status" value="1"/>
</dbReference>
<proteinExistence type="inferred from homology"/>
<dbReference type="GO" id="GO:0005829">
    <property type="term" value="C:cytosol"/>
    <property type="evidence" value="ECO:0007669"/>
    <property type="project" value="TreeGrafter"/>
</dbReference>
<dbReference type="EMBL" id="UOEM01000001">
    <property type="protein sequence ID" value="VAW09983.1"/>
    <property type="molecule type" value="Genomic_DNA"/>
</dbReference>
<accession>A0A3B0T1S4</accession>
<gene>
    <name evidence="3" type="ORF">MNBD_ALPHA09-2218</name>
</gene>
<dbReference type="InterPro" id="IPR001441">
    <property type="entry name" value="UPP_synth-like"/>
</dbReference>
<evidence type="ECO:0000256" key="2">
    <source>
        <dbReference type="ARBA" id="ARBA00022679"/>
    </source>
</evidence>
<evidence type="ECO:0000256" key="1">
    <source>
        <dbReference type="ARBA" id="ARBA00001946"/>
    </source>
</evidence>
<dbReference type="NCBIfam" id="TIGR00055">
    <property type="entry name" value="uppS"/>
    <property type="match status" value="1"/>
</dbReference>
<sequence>MGCPFAPDRLPRHMAIIMDGNGRWAKARGLPRVAGHRQGVEAVNRTVRIAGDWGIPYLTFFGFSSENWRRPDDEVSDLMGLIKRYVHQHLAELHDANVRVRVIGEQTRVDGDILKILDESTALTVDNTGLNLTIAFNYGSRAEIARAAARAAEAVVKGRLAIEDIDENVLARFLDTADLPDPDLLIRTSGELRLSNFLLWQCAYTEFIFLDVLWPDFGAEHVQAAIAEYLRRDRRFGGLTAQPAI</sequence>
<dbReference type="GO" id="GO:0008834">
    <property type="term" value="F:ditrans,polycis-undecaprenyl-diphosphate synthase [(2E,6E)-farnesyl-diphosphate specific] activity"/>
    <property type="evidence" value="ECO:0007669"/>
    <property type="project" value="UniProtKB-EC"/>
</dbReference>
<keyword evidence="2 3" id="KW-0808">Transferase</keyword>
<dbReference type="SUPFAM" id="SSF64005">
    <property type="entry name" value="Undecaprenyl diphosphate synthase"/>
    <property type="match status" value="1"/>
</dbReference>
<dbReference type="PROSITE" id="PS01066">
    <property type="entry name" value="UPP_SYNTHASE"/>
    <property type="match status" value="1"/>
</dbReference>
<dbReference type="PANTHER" id="PTHR10291">
    <property type="entry name" value="DEHYDRODOLICHYL DIPHOSPHATE SYNTHASE FAMILY MEMBER"/>
    <property type="match status" value="1"/>
</dbReference>
<dbReference type="PANTHER" id="PTHR10291:SF0">
    <property type="entry name" value="DEHYDRODOLICHYL DIPHOSPHATE SYNTHASE 2"/>
    <property type="match status" value="1"/>
</dbReference>
<organism evidence="3">
    <name type="scientific">hydrothermal vent metagenome</name>
    <dbReference type="NCBI Taxonomy" id="652676"/>
    <lineage>
        <taxon>unclassified sequences</taxon>
        <taxon>metagenomes</taxon>
        <taxon>ecological metagenomes</taxon>
    </lineage>
</organism>
<dbReference type="InterPro" id="IPR018520">
    <property type="entry name" value="UPP_synth-like_CS"/>
</dbReference>